<accession>A0A507D8C5</accession>
<organism evidence="1 2">
    <name type="scientific">Synchytrium endobioticum</name>
    <dbReference type="NCBI Taxonomy" id="286115"/>
    <lineage>
        <taxon>Eukaryota</taxon>
        <taxon>Fungi</taxon>
        <taxon>Fungi incertae sedis</taxon>
        <taxon>Chytridiomycota</taxon>
        <taxon>Chytridiomycota incertae sedis</taxon>
        <taxon>Chytridiomycetes</taxon>
        <taxon>Synchytriales</taxon>
        <taxon>Synchytriaceae</taxon>
        <taxon>Synchytrium</taxon>
    </lineage>
</organism>
<dbReference type="Proteomes" id="UP000320475">
    <property type="component" value="Unassembled WGS sequence"/>
</dbReference>
<evidence type="ECO:0000313" key="2">
    <source>
        <dbReference type="Proteomes" id="UP000320475"/>
    </source>
</evidence>
<dbReference type="EMBL" id="QEAM01000069">
    <property type="protein sequence ID" value="TPX47763.1"/>
    <property type="molecule type" value="Genomic_DNA"/>
</dbReference>
<evidence type="ECO:0000313" key="1">
    <source>
        <dbReference type="EMBL" id="TPX47763.1"/>
    </source>
</evidence>
<reference evidence="1 2" key="1">
    <citation type="journal article" date="2019" name="Sci. Rep.">
        <title>Comparative genomics of chytrid fungi reveal insights into the obligate biotrophic and pathogenic lifestyle of Synchytrium endobioticum.</title>
        <authorList>
            <person name="van de Vossenberg B.T.L.H."/>
            <person name="Warris S."/>
            <person name="Nguyen H.D.T."/>
            <person name="van Gent-Pelzer M.P.E."/>
            <person name="Joly D.L."/>
            <person name="van de Geest H.C."/>
            <person name="Bonants P.J.M."/>
            <person name="Smith D.S."/>
            <person name="Levesque C.A."/>
            <person name="van der Lee T.A.J."/>
        </authorList>
    </citation>
    <scope>NUCLEOTIDE SEQUENCE [LARGE SCALE GENOMIC DNA]</scope>
    <source>
        <strain evidence="1 2">LEV6574</strain>
    </source>
</reference>
<comment type="caution">
    <text evidence="1">The sequence shown here is derived from an EMBL/GenBank/DDBJ whole genome shotgun (WGS) entry which is preliminary data.</text>
</comment>
<gene>
    <name evidence="1" type="ORF">SeLEV6574_g02452</name>
</gene>
<sequence length="257" mass="29567">MRRLQPIQLKYQSFFIQDVKTSFLGTLHQPVFQRDAQDLQSLYQIRRVYQQVAASVKGREFKVKKKPLWNVKVASFSPLPTSSLGARFMYINITALLEINNAIIDITTSAQERARMSATARNKSHMFKTRSIIYQSHKTPGADNTEEASRFCNTRDQLQRSWFSPTAVCGVQMYKDVQDQPYKDADLYHRRVFDYVIYTDLESLSWMTVYPGRPFGKPQQQSPLVPGVYCQAPVSEGQTGLLRVPVQSILMTNLIRL</sequence>
<protein>
    <submittedName>
        <fullName evidence="1">Uncharacterized protein</fullName>
    </submittedName>
</protein>
<dbReference type="VEuPathDB" id="FungiDB:SeMB42_g05545"/>
<dbReference type="AlphaFoldDB" id="A0A507D8C5"/>
<name>A0A507D8C5_9FUNG</name>
<proteinExistence type="predicted"/>